<keyword evidence="8 12" id="KW-0131">Cell cycle</keyword>
<keyword evidence="6 12" id="KW-0133">Cell shape</keyword>
<dbReference type="GO" id="GO:0008360">
    <property type="term" value="P:regulation of cell shape"/>
    <property type="evidence" value="ECO:0007669"/>
    <property type="project" value="UniProtKB-KW"/>
</dbReference>
<comment type="pathway">
    <text evidence="2 12">Cell wall biogenesis; peptidoglycan biosynthesis.</text>
</comment>
<evidence type="ECO:0000259" key="13">
    <source>
        <dbReference type="Pfam" id="PF00275"/>
    </source>
</evidence>
<evidence type="ECO:0000256" key="3">
    <source>
        <dbReference type="ARBA" id="ARBA00022490"/>
    </source>
</evidence>
<evidence type="ECO:0000256" key="12">
    <source>
        <dbReference type="HAMAP-Rule" id="MF_00111"/>
    </source>
</evidence>
<dbReference type="InterPro" id="IPR036968">
    <property type="entry name" value="Enolpyruvate_Tfrase_sf"/>
</dbReference>
<dbReference type="AlphaFoldDB" id="A0A1F5NV32"/>
<dbReference type="InterPro" id="IPR005750">
    <property type="entry name" value="UDP_GlcNAc_COvinyl_MurA"/>
</dbReference>
<dbReference type="Proteomes" id="UP000178892">
    <property type="component" value="Unassembled WGS sequence"/>
</dbReference>
<feature type="binding site" evidence="12">
    <location>
        <position position="304"/>
    </location>
    <ligand>
        <name>UDP-N-acetyl-alpha-D-glucosamine</name>
        <dbReference type="ChEBI" id="CHEBI:57705"/>
    </ligand>
</feature>
<feature type="binding site" evidence="12">
    <location>
        <position position="92"/>
    </location>
    <ligand>
        <name>UDP-N-acetyl-alpha-D-glucosamine</name>
        <dbReference type="ChEBI" id="CHEBI:57705"/>
    </ligand>
</feature>
<dbReference type="STRING" id="1817825.A2720_02695"/>
<dbReference type="GO" id="GO:0005737">
    <property type="term" value="C:cytoplasm"/>
    <property type="evidence" value="ECO:0007669"/>
    <property type="project" value="UniProtKB-SubCell"/>
</dbReference>
<dbReference type="InterPro" id="IPR001986">
    <property type="entry name" value="Enolpyruvate_Tfrase_dom"/>
</dbReference>
<dbReference type="GO" id="GO:0019277">
    <property type="term" value="P:UDP-N-acetylgalactosamine biosynthetic process"/>
    <property type="evidence" value="ECO:0007669"/>
    <property type="project" value="InterPro"/>
</dbReference>
<keyword evidence="9 12" id="KW-0961">Cell wall biogenesis/degradation</keyword>
<sequence>MAKFIINGNKPLNGEITVAGSKNAVLPMMAACLLTADECILTNVPKIRDVETMASLLSDLGAEVSLGDHRLSIRAAKLSKTEVNPDLAAKLRGSILLLGPLLARKKKAAMILPGGDLIGKRPVDAHLRAFEDLGAEVRQGNGIELNCEQLTGNKIVLIESSVTATENALMAAVLASGTTIIKLAAMEPHVQALCEFLNRMGAKISGIGSPTLVVEGALELHGATAELIPDSNEAAGFITLAAATKSDVVISRLNPEFMEDFLLKLRQMHVNFETGKDYIHVSPSQKPYTGSKIQSGLYPKLASDDMPPMAVLATQAEGESYIFEWLYENRLSYVQQLKKMGANAEVLDSHQVKIAGVTPLHGAKIIGLDIRMGMTMIIAALVATGQSEIGGVEHIDRGYERLEERLQSLGADIKRID</sequence>
<dbReference type="InterPro" id="IPR013792">
    <property type="entry name" value="RNA3'P_cycl/enolpyr_Trfase_a/b"/>
</dbReference>
<keyword evidence="7 12" id="KW-0573">Peptidoglycan synthesis</keyword>
<comment type="subcellular location">
    <subcellularLocation>
        <location evidence="1 12">Cytoplasm</location>
    </subcellularLocation>
</comment>
<dbReference type="InterPro" id="IPR050068">
    <property type="entry name" value="MurA_subfamily"/>
</dbReference>
<dbReference type="SUPFAM" id="SSF55205">
    <property type="entry name" value="EPT/RTPC-like"/>
    <property type="match status" value="1"/>
</dbReference>
<feature type="binding site" evidence="12">
    <location>
        <position position="326"/>
    </location>
    <ligand>
        <name>UDP-N-acetyl-alpha-D-glucosamine</name>
        <dbReference type="ChEBI" id="CHEBI:57705"/>
    </ligand>
</feature>
<evidence type="ECO:0000256" key="2">
    <source>
        <dbReference type="ARBA" id="ARBA00004752"/>
    </source>
</evidence>
<evidence type="ECO:0000256" key="11">
    <source>
        <dbReference type="ARBA" id="ARBA00047527"/>
    </source>
</evidence>
<dbReference type="GO" id="GO:0051301">
    <property type="term" value="P:cell division"/>
    <property type="evidence" value="ECO:0007669"/>
    <property type="project" value="UniProtKB-KW"/>
</dbReference>
<feature type="domain" description="Enolpyruvate transferase" evidence="13">
    <location>
        <begin position="7"/>
        <end position="406"/>
    </location>
</feature>
<evidence type="ECO:0000256" key="1">
    <source>
        <dbReference type="ARBA" id="ARBA00004496"/>
    </source>
</evidence>
<evidence type="ECO:0000256" key="4">
    <source>
        <dbReference type="ARBA" id="ARBA00022618"/>
    </source>
</evidence>
<keyword evidence="4 12" id="KW-0132">Cell division</keyword>
<evidence type="ECO:0000256" key="10">
    <source>
        <dbReference type="ARBA" id="ARBA00038367"/>
    </source>
</evidence>
<accession>A0A1F5NV32</accession>
<dbReference type="PANTHER" id="PTHR43783">
    <property type="entry name" value="UDP-N-ACETYLGLUCOSAMINE 1-CARBOXYVINYLTRANSFERASE"/>
    <property type="match status" value="1"/>
</dbReference>
<dbReference type="Pfam" id="PF00275">
    <property type="entry name" value="EPSP_synthase"/>
    <property type="match status" value="1"/>
</dbReference>
<comment type="catalytic activity">
    <reaction evidence="11 12">
        <text>phosphoenolpyruvate + UDP-N-acetyl-alpha-D-glucosamine = UDP-N-acetyl-3-O-(1-carboxyvinyl)-alpha-D-glucosamine + phosphate</text>
        <dbReference type="Rhea" id="RHEA:18681"/>
        <dbReference type="ChEBI" id="CHEBI:43474"/>
        <dbReference type="ChEBI" id="CHEBI:57705"/>
        <dbReference type="ChEBI" id="CHEBI:58702"/>
        <dbReference type="ChEBI" id="CHEBI:68483"/>
        <dbReference type="EC" id="2.5.1.7"/>
    </reaction>
</comment>
<evidence type="ECO:0000313" key="14">
    <source>
        <dbReference type="EMBL" id="OGE81424.1"/>
    </source>
</evidence>
<dbReference type="PANTHER" id="PTHR43783:SF1">
    <property type="entry name" value="UDP-N-ACETYLGLUCOSAMINE 1-CARBOXYVINYLTRANSFERASE"/>
    <property type="match status" value="1"/>
</dbReference>
<comment type="caution">
    <text evidence="12">Lacks conserved residue(s) required for the propagation of feature annotation.</text>
</comment>
<organism evidence="14 15">
    <name type="scientific">Candidatus Doudnabacteria bacterium RIFCSPHIGHO2_01_FULL_46_24</name>
    <dbReference type="NCBI Taxonomy" id="1817825"/>
    <lineage>
        <taxon>Bacteria</taxon>
        <taxon>Candidatus Doudnaibacteriota</taxon>
    </lineage>
</organism>
<keyword evidence="5 12" id="KW-0808">Transferase</keyword>
<proteinExistence type="inferred from homology"/>
<name>A0A1F5NV32_9BACT</name>
<dbReference type="UniPathway" id="UPA00219"/>
<dbReference type="NCBIfam" id="TIGR01072">
    <property type="entry name" value="murA"/>
    <property type="match status" value="1"/>
</dbReference>
<evidence type="ECO:0000313" key="15">
    <source>
        <dbReference type="Proteomes" id="UP000178892"/>
    </source>
</evidence>
<dbReference type="GO" id="GO:0009252">
    <property type="term" value="P:peptidoglycan biosynthetic process"/>
    <property type="evidence" value="ECO:0007669"/>
    <property type="project" value="UniProtKB-UniRule"/>
</dbReference>
<dbReference type="NCBIfam" id="NF006873">
    <property type="entry name" value="PRK09369.1"/>
    <property type="match status" value="1"/>
</dbReference>
<evidence type="ECO:0000256" key="8">
    <source>
        <dbReference type="ARBA" id="ARBA00023306"/>
    </source>
</evidence>
<gene>
    <name evidence="12" type="primary">murA</name>
    <name evidence="14" type="ORF">A2720_02695</name>
</gene>
<comment type="similarity">
    <text evidence="10 12">Belongs to the EPSP synthase family. MurA subfamily.</text>
</comment>
<protein>
    <recommendedName>
        <fullName evidence="12">UDP-N-acetylglucosamine 1-carboxyvinyltransferase</fullName>
        <ecNumber evidence="12">2.5.1.7</ecNumber>
    </recommendedName>
    <alternativeName>
        <fullName evidence="12">Enoylpyruvate transferase</fullName>
    </alternativeName>
    <alternativeName>
        <fullName evidence="12">UDP-N-acetylglucosamine enolpyruvyl transferase</fullName>
        <shortName evidence="12">EPT</shortName>
    </alternativeName>
</protein>
<evidence type="ECO:0000256" key="7">
    <source>
        <dbReference type="ARBA" id="ARBA00022984"/>
    </source>
</evidence>
<dbReference type="HAMAP" id="MF_00111">
    <property type="entry name" value="MurA"/>
    <property type="match status" value="1"/>
</dbReference>
<dbReference type="Gene3D" id="3.65.10.10">
    <property type="entry name" value="Enolpyruvate transferase domain"/>
    <property type="match status" value="2"/>
</dbReference>
<evidence type="ECO:0000256" key="9">
    <source>
        <dbReference type="ARBA" id="ARBA00023316"/>
    </source>
</evidence>
<dbReference type="EC" id="2.5.1.7" evidence="12"/>
<reference evidence="14 15" key="1">
    <citation type="journal article" date="2016" name="Nat. Commun.">
        <title>Thousands of microbial genomes shed light on interconnected biogeochemical processes in an aquifer system.</title>
        <authorList>
            <person name="Anantharaman K."/>
            <person name="Brown C.T."/>
            <person name="Hug L.A."/>
            <person name="Sharon I."/>
            <person name="Castelle C.J."/>
            <person name="Probst A.J."/>
            <person name="Thomas B.C."/>
            <person name="Singh A."/>
            <person name="Wilkins M.J."/>
            <person name="Karaoz U."/>
            <person name="Brodie E.L."/>
            <person name="Williams K.H."/>
            <person name="Hubbard S.S."/>
            <person name="Banfield J.F."/>
        </authorList>
    </citation>
    <scope>NUCLEOTIDE SEQUENCE [LARGE SCALE GENOMIC DNA]</scope>
</reference>
<dbReference type="EMBL" id="MFEL01000008">
    <property type="protein sequence ID" value="OGE81424.1"/>
    <property type="molecule type" value="Genomic_DNA"/>
</dbReference>
<evidence type="ECO:0000256" key="5">
    <source>
        <dbReference type="ARBA" id="ARBA00022679"/>
    </source>
</evidence>
<feature type="active site" description="Proton donor" evidence="12">
    <location>
        <position position="116"/>
    </location>
</feature>
<keyword evidence="3 12" id="KW-0963">Cytoplasm</keyword>
<dbReference type="GO" id="GO:0071555">
    <property type="term" value="P:cell wall organization"/>
    <property type="evidence" value="ECO:0007669"/>
    <property type="project" value="UniProtKB-KW"/>
</dbReference>
<dbReference type="GO" id="GO:0008760">
    <property type="term" value="F:UDP-N-acetylglucosamine 1-carboxyvinyltransferase activity"/>
    <property type="evidence" value="ECO:0007669"/>
    <property type="project" value="UniProtKB-UniRule"/>
</dbReference>
<feature type="binding site" evidence="12">
    <location>
        <begin position="22"/>
        <end position="23"/>
    </location>
    <ligand>
        <name>phosphoenolpyruvate</name>
        <dbReference type="ChEBI" id="CHEBI:58702"/>
    </ligand>
</feature>
<comment type="caution">
    <text evidence="14">The sequence shown here is derived from an EMBL/GenBank/DDBJ whole genome shotgun (WGS) entry which is preliminary data.</text>
</comment>
<evidence type="ECO:0000256" key="6">
    <source>
        <dbReference type="ARBA" id="ARBA00022960"/>
    </source>
</evidence>
<dbReference type="CDD" id="cd01555">
    <property type="entry name" value="UdpNAET"/>
    <property type="match status" value="1"/>
</dbReference>
<comment type="function">
    <text evidence="12">Cell wall formation. Adds enolpyruvyl to UDP-N-acetylglucosamine.</text>
</comment>